<gene>
    <name evidence="2" type="ORF">HK100_011813</name>
</gene>
<evidence type="ECO:0000313" key="3">
    <source>
        <dbReference type="Proteomes" id="UP001211907"/>
    </source>
</evidence>
<proteinExistence type="predicted"/>
<accession>A0AAD5T0R2</accession>
<comment type="caution">
    <text evidence="2">The sequence shown here is derived from an EMBL/GenBank/DDBJ whole genome shotgun (WGS) entry which is preliminary data.</text>
</comment>
<keyword evidence="3" id="KW-1185">Reference proteome</keyword>
<dbReference type="Proteomes" id="UP001211907">
    <property type="component" value="Unassembled WGS sequence"/>
</dbReference>
<keyword evidence="1" id="KW-0812">Transmembrane</keyword>
<keyword evidence="1" id="KW-0472">Membrane</keyword>
<feature type="transmembrane region" description="Helical" evidence="1">
    <location>
        <begin position="103"/>
        <end position="128"/>
    </location>
</feature>
<sequence length="264" mass="28766">MAYQTGILAAANETTLDSLTVDIIETAQSSKNSSTIFSSEHDRTFANTTNFLIIRSSTSENIPLSTFLIYQPKPNASFYSTETTATKSNQSMVQELSQFSPQAVIILAVIGTVASLSFIMTAILYFILANRKSHAIKCSLERGVKASGLSKNLRSMDNFGQTKPDENCGAQTILANTSNHSKNSKQINFATKAGSDVTLTYSYPRAVGIVQVPVAASSHFFEKSSARISHVSNDVKPWRSEFTLKYHGSSIYSDSENEVAENDS</sequence>
<organism evidence="2 3">
    <name type="scientific">Physocladia obscura</name>
    <dbReference type="NCBI Taxonomy" id="109957"/>
    <lineage>
        <taxon>Eukaryota</taxon>
        <taxon>Fungi</taxon>
        <taxon>Fungi incertae sedis</taxon>
        <taxon>Chytridiomycota</taxon>
        <taxon>Chytridiomycota incertae sedis</taxon>
        <taxon>Chytridiomycetes</taxon>
        <taxon>Chytridiales</taxon>
        <taxon>Chytriomycetaceae</taxon>
        <taxon>Physocladia</taxon>
    </lineage>
</organism>
<dbReference type="EMBL" id="JADGJH010000777">
    <property type="protein sequence ID" value="KAJ3122866.1"/>
    <property type="molecule type" value="Genomic_DNA"/>
</dbReference>
<evidence type="ECO:0000313" key="2">
    <source>
        <dbReference type="EMBL" id="KAJ3122866.1"/>
    </source>
</evidence>
<keyword evidence="1" id="KW-1133">Transmembrane helix</keyword>
<evidence type="ECO:0000256" key="1">
    <source>
        <dbReference type="SAM" id="Phobius"/>
    </source>
</evidence>
<dbReference type="AlphaFoldDB" id="A0AAD5T0R2"/>
<reference evidence="2" key="1">
    <citation type="submission" date="2020-05" db="EMBL/GenBank/DDBJ databases">
        <title>Phylogenomic resolution of chytrid fungi.</title>
        <authorList>
            <person name="Stajich J.E."/>
            <person name="Amses K."/>
            <person name="Simmons R."/>
            <person name="Seto K."/>
            <person name="Myers J."/>
            <person name="Bonds A."/>
            <person name="Quandt C.A."/>
            <person name="Barry K."/>
            <person name="Liu P."/>
            <person name="Grigoriev I."/>
            <person name="Longcore J.E."/>
            <person name="James T.Y."/>
        </authorList>
    </citation>
    <scope>NUCLEOTIDE SEQUENCE</scope>
    <source>
        <strain evidence="2">JEL0513</strain>
    </source>
</reference>
<protein>
    <submittedName>
        <fullName evidence="2">Uncharacterized protein</fullName>
    </submittedName>
</protein>
<name>A0AAD5T0R2_9FUNG</name>